<feature type="compositionally biased region" description="Gly residues" evidence="1">
    <location>
        <begin position="93"/>
        <end position="102"/>
    </location>
</feature>
<protein>
    <submittedName>
        <fullName evidence="2">Uncharacterized protein</fullName>
    </submittedName>
</protein>
<proteinExistence type="predicted"/>
<organism evidence="2 3">
    <name type="scientific">Cryomyces antarcticus</name>
    <dbReference type="NCBI Taxonomy" id="329879"/>
    <lineage>
        <taxon>Eukaryota</taxon>
        <taxon>Fungi</taxon>
        <taxon>Dikarya</taxon>
        <taxon>Ascomycota</taxon>
        <taxon>Pezizomycotina</taxon>
        <taxon>Dothideomycetes</taxon>
        <taxon>Dothideomycetes incertae sedis</taxon>
        <taxon>Cryomyces</taxon>
    </lineage>
</organism>
<reference evidence="2 3" key="1">
    <citation type="submission" date="2023-08" db="EMBL/GenBank/DDBJ databases">
        <title>Black Yeasts Isolated from many extreme environments.</title>
        <authorList>
            <person name="Coleine C."/>
            <person name="Stajich J.E."/>
            <person name="Selbmann L."/>
        </authorList>
    </citation>
    <scope>NUCLEOTIDE SEQUENCE [LARGE SCALE GENOMIC DNA]</scope>
    <source>
        <strain evidence="2 3">CCFEE 536</strain>
    </source>
</reference>
<gene>
    <name evidence="2" type="ORF">LTR16_010595</name>
</gene>
<evidence type="ECO:0000313" key="3">
    <source>
        <dbReference type="Proteomes" id="UP001357485"/>
    </source>
</evidence>
<name>A0ABR0J4Y7_9PEZI</name>
<evidence type="ECO:0000313" key="2">
    <source>
        <dbReference type="EMBL" id="KAK5056496.1"/>
    </source>
</evidence>
<accession>A0ABR0J4Y7</accession>
<dbReference type="Proteomes" id="UP001357485">
    <property type="component" value="Unassembled WGS sequence"/>
</dbReference>
<feature type="compositionally biased region" description="Low complexity" evidence="1">
    <location>
        <begin position="27"/>
        <end position="36"/>
    </location>
</feature>
<evidence type="ECO:0000256" key="1">
    <source>
        <dbReference type="SAM" id="MobiDB-lite"/>
    </source>
</evidence>
<comment type="caution">
    <text evidence="2">The sequence shown here is derived from an EMBL/GenBank/DDBJ whole genome shotgun (WGS) entry which is preliminary data.</text>
</comment>
<feature type="region of interest" description="Disordered" evidence="1">
    <location>
        <begin position="1"/>
        <end position="111"/>
    </location>
</feature>
<feature type="non-terminal residue" evidence="2">
    <location>
        <position position="111"/>
    </location>
</feature>
<sequence length="111" mass="11811">RRPREPASTPIGLGSRLGAQQSRLDARAPAPARATTKGPRVRGADPRLPARARRARVHADADRPLQPLLRHGAAHGRVQGDAARHRHAREGRQGQGAVGAEGGVQAEGRRL</sequence>
<dbReference type="EMBL" id="JAVRRA010027674">
    <property type="protein sequence ID" value="KAK5056496.1"/>
    <property type="molecule type" value="Genomic_DNA"/>
</dbReference>
<keyword evidence="3" id="KW-1185">Reference proteome</keyword>
<feature type="non-terminal residue" evidence="2">
    <location>
        <position position="1"/>
    </location>
</feature>